<dbReference type="InterPro" id="IPR020845">
    <property type="entry name" value="AMP-binding_CS"/>
</dbReference>
<accession>A0A0C3PJA5</accession>
<protein>
    <submittedName>
        <fullName evidence="2">Uncharacterized protein</fullName>
    </submittedName>
</protein>
<dbReference type="EMBL" id="KN840523">
    <property type="protein sequence ID" value="KIP06203.1"/>
    <property type="molecule type" value="Genomic_DNA"/>
</dbReference>
<proteinExistence type="predicted"/>
<evidence type="ECO:0000313" key="2">
    <source>
        <dbReference type="EMBL" id="KIP06203.1"/>
    </source>
</evidence>
<evidence type="ECO:0000256" key="1">
    <source>
        <dbReference type="SAM" id="Phobius"/>
    </source>
</evidence>
<keyword evidence="1" id="KW-0812">Transmembrane</keyword>
<keyword evidence="1" id="KW-0472">Membrane</keyword>
<name>A0A0C3PJA5_PHLG1</name>
<dbReference type="AlphaFoldDB" id="A0A0C3PJA5"/>
<dbReference type="OrthoDB" id="3358048at2759"/>
<organism evidence="2 3">
    <name type="scientific">Phlebiopsis gigantea (strain 11061_1 CR5-6)</name>
    <name type="common">White-rot fungus</name>
    <name type="synonym">Peniophora gigantea</name>
    <dbReference type="NCBI Taxonomy" id="745531"/>
    <lineage>
        <taxon>Eukaryota</taxon>
        <taxon>Fungi</taxon>
        <taxon>Dikarya</taxon>
        <taxon>Basidiomycota</taxon>
        <taxon>Agaricomycotina</taxon>
        <taxon>Agaricomycetes</taxon>
        <taxon>Polyporales</taxon>
        <taxon>Phanerochaetaceae</taxon>
        <taxon>Phlebiopsis</taxon>
    </lineage>
</organism>
<dbReference type="Proteomes" id="UP000053257">
    <property type="component" value="Unassembled WGS sequence"/>
</dbReference>
<sequence>MSIRRREPFKFGNDPDALDEQALVLDEQEQEEVIQNLKDKSEHHNTQYIILFQIVIGLSALLHVVFFFSPSKQSPLAAIFPTSGSESTPRKLPLTTYFTITHMLLHVDLSLHLLPPSNRVRSFIAGTTSNTIPGSYALLFSLLSVAPLVALFMRLSWVDIAWWSTALLLTWFIHGGQRWMRDEEEALQKLETLRYDAKGA</sequence>
<evidence type="ECO:0000313" key="3">
    <source>
        <dbReference type="Proteomes" id="UP000053257"/>
    </source>
</evidence>
<gene>
    <name evidence="2" type="ORF">PHLGIDRAFT_128414</name>
</gene>
<feature type="transmembrane region" description="Helical" evidence="1">
    <location>
        <begin position="48"/>
        <end position="68"/>
    </location>
</feature>
<keyword evidence="3" id="KW-1185">Reference proteome</keyword>
<keyword evidence="1" id="KW-1133">Transmembrane helix</keyword>
<dbReference type="PROSITE" id="PS00455">
    <property type="entry name" value="AMP_BINDING"/>
    <property type="match status" value="1"/>
</dbReference>
<reference evidence="2 3" key="1">
    <citation type="journal article" date="2014" name="PLoS Genet.">
        <title>Analysis of the Phlebiopsis gigantea genome, transcriptome and secretome provides insight into its pioneer colonization strategies of wood.</title>
        <authorList>
            <person name="Hori C."/>
            <person name="Ishida T."/>
            <person name="Igarashi K."/>
            <person name="Samejima M."/>
            <person name="Suzuki H."/>
            <person name="Master E."/>
            <person name="Ferreira P."/>
            <person name="Ruiz-Duenas F.J."/>
            <person name="Held B."/>
            <person name="Canessa P."/>
            <person name="Larrondo L.F."/>
            <person name="Schmoll M."/>
            <person name="Druzhinina I.S."/>
            <person name="Kubicek C.P."/>
            <person name="Gaskell J.A."/>
            <person name="Kersten P."/>
            <person name="St John F."/>
            <person name="Glasner J."/>
            <person name="Sabat G."/>
            <person name="Splinter BonDurant S."/>
            <person name="Syed K."/>
            <person name="Yadav J."/>
            <person name="Mgbeahuruike A.C."/>
            <person name="Kovalchuk A."/>
            <person name="Asiegbu F.O."/>
            <person name="Lackner G."/>
            <person name="Hoffmeister D."/>
            <person name="Rencoret J."/>
            <person name="Gutierrez A."/>
            <person name="Sun H."/>
            <person name="Lindquist E."/>
            <person name="Barry K."/>
            <person name="Riley R."/>
            <person name="Grigoriev I.V."/>
            <person name="Henrissat B."/>
            <person name="Kues U."/>
            <person name="Berka R.M."/>
            <person name="Martinez A.T."/>
            <person name="Covert S.F."/>
            <person name="Blanchette R.A."/>
            <person name="Cullen D."/>
        </authorList>
    </citation>
    <scope>NUCLEOTIDE SEQUENCE [LARGE SCALE GENOMIC DNA]</scope>
    <source>
        <strain evidence="2 3">11061_1 CR5-6</strain>
    </source>
</reference>
<dbReference type="HOGENOM" id="CLU_097226_0_0_1"/>
<feature type="transmembrane region" description="Helical" evidence="1">
    <location>
        <begin position="135"/>
        <end position="154"/>
    </location>
</feature>